<keyword evidence="9" id="KW-0539">Nucleus</keyword>
<dbReference type="GO" id="GO:0003684">
    <property type="term" value="F:damaged DNA binding"/>
    <property type="evidence" value="ECO:0007669"/>
    <property type="project" value="TreeGrafter"/>
</dbReference>
<feature type="compositionally biased region" description="Basic residues" evidence="11">
    <location>
        <begin position="214"/>
        <end position="223"/>
    </location>
</feature>
<feature type="compositionally biased region" description="Polar residues" evidence="11">
    <location>
        <begin position="199"/>
        <end position="208"/>
    </location>
</feature>
<protein>
    <recommendedName>
        <fullName evidence="10">DNA repair endonuclease XPF</fullName>
    </recommendedName>
</protein>
<comment type="caution">
    <text evidence="13">The sequence shown here is derived from an EMBL/GenBank/DDBJ whole genome shotgun (WGS) entry which is preliminary data.</text>
</comment>
<dbReference type="InterPro" id="IPR047520">
    <property type="entry name" value="XPF_nuclease"/>
</dbReference>
<dbReference type="Pfam" id="PF02732">
    <property type="entry name" value="ERCC4"/>
    <property type="match status" value="1"/>
</dbReference>
<dbReference type="InterPro" id="IPR010994">
    <property type="entry name" value="RuvA_2-like"/>
</dbReference>
<keyword evidence="4" id="KW-0255">Endonuclease</keyword>
<evidence type="ECO:0000256" key="11">
    <source>
        <dbReference type="SAM" id="MobiDB-lite"/>
    </source>
</evidence>
<evidence type="ECO:0000256" key="4">
    <source>
        <dbReference type="ARBA" id="ARBA00022759"/>
    </source>
</evidence>
<evidence type="ECO:0000256" key="5">
    <source>
        <dbReference type="ARBA" id="ARBA00022763"/>
    </source>
</evidence>
<dbReference type="CDD" id="cd20078">
    <property type="entry name" value="XPF_nuclease_XPF_euk"/>
    <property type="match status" value="1"/>
</dbReference>
<keyword evidence="5" id="KW-0227">DNA damage</keyword>
<dbReference type="GO" id="GO:0000014">
    <property type="term" value="F:single-stranded DNA endodeoxyribonuclease activity"/>
    <property type="evidence" value="ECO:0007669"/>
    <property type="project" value="TreeGrafter"/>
</dbReference>
<gene>
    <name evidence="13" type="ORF">DPMN_082105</name>
</gene>
<dbReference type="SUPFAM" id="SSF52980">
    <property type="entry name" value="Restriction endonuclease-like"/>
    <property type="match status" value="1"/>
</dbReference>
<feature type="region of interest" description="Disordered" evidence="11">
    <location>
        <begin position="199"/>
        <end position="223"/>
    </location>
</feature>
<accession>A0A9D3Y9X0</accession>
<dbReference type="AlphaFoldDB" id="A0A9D3Y9X0"/>
<dbReference type="GO" id="GO:0003697">
    <property type="term" value="F:single-stranded DNA binding"/>
    <property type="evidence" value="ECO:0007669"/>
    <property type="project" value="TreeGrafter"/>
</dbReference>
<dbReference type="Proteomes" id="UP000828390">
    <property type="component" value="Unassembled WGS sequence"/>
</dbReference>
<organism evidence="13 14">
    <name type="scientific">Dreissena polymorpha</name>
    <name type="common">Zebra mussel</name>
    <name type="synonym">Mytilus polymorpha</name>
    <dbReference type="NCBI Taxonomy" id="45954"/>
    <lineage>
        <taxon>Eukaryota</taxon>
        <taxon>Metazoa</taxon>
        <taxon>Spiralia</taxon>
        <taxon>Lophotrochozoa</taxon>
        <taxon>Mollusca</taxon>
        <taxon>Bivalvia</taxon>
        <taxon>Autobranchia</taxon>
        <taxon>Heteroconchia</taxon>
        <taxon>Euheterodonta</taxon>
        <taxon>Imparidentia</taxon>
        <taxon>Neoheterodontei</taxon>
        <taxon>Myida</taxon>
        <taxon>Dreissenoidea</taxon>
        <taxon>Dreissenidae</taxon>
        <taxon>Dreissena</taxon>
    </lineage>
</organism>
<evidence type="ECO:0000259" key="12">
    <source>
        <dbReference type="Pfam" id="PF02732"/>
    </source>
</evidence>
<dbReference type="GO" id="GO:0000110">
    <property type="term" value="C:nucleotide-excision repair factor 1 complex"/>
    <property type="evidence" value="ECO:0007669"/>
    <property type="project" value="TreeGrafter"/>
</dbReference>
<evidence type="ECO:0000313" key="14">
    <source>
        <dbReference type="Proteomes" id="UP000828390"/>
    </source>
</evidence>
<evidence type="ECO:0000313" key="13">
    <source>
        <dbReference type="EMBL" id="KAH3694664.1"/>
    </source>
</evidence>
<dbReference type="GO" id="GO:0000712">
    <property type="term" value="P:resolution of meiotic recombination intermediates"/>
    <property type="evidence" value="ECO:0007669"/>
    <property type="project" value="TreeGrafter"/>
</dbReference>
<evidence type="ECO:0000256" key="2">
    <source>
        <dbReference type="ARBA" id="ARBA00010015"/>
    </source>
</evidence>
<evidence type="ECO:0000256" key="8">
    <source>
        <dbReference type="ARBA" id="ARBA00023204"/>
    </source>
</evidence>
<reference evidence="13" key="2">
    <citation type="submission" date="2020-11" db="EMBL/GenBank/DDBJ databases">
        <authorList>
            <person name="McCartney M.A."/>
            <person name="Auch B."/>
            <person name="Kono T."/>
            <person name="Mallez S."/>
            <person name="Becker A."/>
            <person name="Gohl D.M."/>
            <person name="Silverstein K.A.T."/>
            <person name="Koren S."/>
            <person name="Bechman K.B."/>
            <person name="Herman A."/>
            <person name="Abrahante J.E."/>
            <person name="Garbe J."/>
        </authorList>
    </citation>
    <scope>NUCLEOTIDE SEQUENCE</scope>
    <source>
        <strain evidence="13">Duluth1</strain>
        <tissue evidence="13">Whole animal</tissue>
    </source>
</reference>
<evidence type="ECO:0000256" key="10">
    <source>
        <dbReference type="ARBA" id="ARBA00072370"/>
    </source>
</evidence>
<reference evidence="13" key="1">
    <citation type="journal article" date="2019" name="bioRxiv">
        <title>The Genome of the Zebra Mussel, Dreissena polymorpha: A Resource for Invasive Species Research.</title>
        <authorList>
            <person name="McCartney M.A."/>
            <person name="Auch B."/>
            <person name="Kono T."/>
            <person name="Mallez S."/>
            <person name="Zhang Y."/>
            <person name="Obille A."/>
            <person name="Becker A."/>
            <person name="Abrahante J.E."/>
            <person name="Garbe J."/>
            <person name="Badalamenti J.P."/>
            <person name="Herman A."/>
            <person name="Mangelson H."/>
            <person name="Liachko I."/>
            <person name="Sullivan S."/>
            <person name="Sone E.D."/>
            <person name="Koren S."/>
            <person name="Silverstein K.A.T."/>
            <person name="Beckman K.B."/>
            <person name="Gohl D.M."/>
        </authorList>
    </citation>
    <scope>NUCLEOTIDE SEQUENCE</scope>
    <source>
        <strain evidence="13">Duluth1</strain>
        <tissue evidence="13">Whole animal</tissue>
    </source>
</reference>
<dbReference type="GO" id="GO:1901255">
    <property type="term" value="P:nucleotide-excision repair involved in interstrand cross-link repair"/>
    <property type="evidence" value="ECO:0007669"/>
    <property type="project" value="TreeGrafter"/>
</dbReference>
<dbReference type="PANTHER" id="PTHR10150:SF0">
    <property type="entry name" value="DNA REPAIR ENDONUCLEASE XPF"/>
    <property type="match status" value="1"/>
</dbReference>
<dbReference type="InterPro" id="IPR011335">
    <property type="entry name" value="Restrct_endonuc-II-like"/>
</dbReference>
<comment type="subcellular location">
    <subcellularLocation>
        <location evidence="1">Nucleus</location>
    </subcellularLocation>
</comment>
<dbReference type="FunFam" id="3.40.50.10130:FF:000002">
    <property type="entry name" value="DNA repair endonuclease XPF"/>
    <property type="match status" value="1"/>
</dbReference>
<comment type="similarity">
    <text evidence="2">Belongs to the XPF family.</text>
</comment>
<dbReference type="PANTHER" id="PTHR10150">
    <property type="entry name" value="DNA REPAIR ENDONUCLEASE XPF"/>
    <property type="match status" value="1"/>
</dbReference>
<name>A0A9D3Y9X0_DREPO</name>
<proteinExistence type="inferred from homology"/>
<keyword evidence="6" id="KW-0378">Hydrolase</keyword>
<keyword evidence="14" id="KW-1185">Reference proteome</keyword>
<dbReference type="Gene3D" id="3.40.50.10130">
    <property type="match status" value="1"/>
</dbReference>
<dbReference type="SUPFAM" id="SSF47781">
    <property type="entry name" value="RuvA domain 2-like"/>
    <property type="match status" value="1"/>
</dbReference>
<dbReference type="GO" id="GO:0000724">
    <property type="term" value="P:double-strand break repair via homologous recombination"/>
    <property type="evidence" value="ECO:0007669"/>
    <property type="project" value="TreeGrafter"/>
</dbReference>
<evidence type="ECO:0000256" key="7">
    <source>
        <dbReference type="ARBA" id="ARBA00023125"/>
    </source>
</evidence>
<keyword evidence="8" id="KW-0234">DNA repair</keyword>
<sequence>MFENEVGDYILTPEICVERKSVSDLIGSLNNGRLYNQCVSMTRYYKKPMLLIEFDPSKPFSIQGKYPMSSDVTMQETTSRLSLLTIHFPNLRILWCQSPHASAEIFEELKAGKEQPDAATAAAVTALAEGIDWSDRYNHTPQDMLIRMPGVNFKNYKNIMNRVRDIAELCTLSMEELQGIMGTTQNAKLLWDFLHTEQNTEQTTSASKPEQKAGKRWSKSYKR</sequence>
<evidence type="ECO:0000256" key="6">
    <source>
        <dbReference type="ARBA" id="ARBA00022801"/>
    </source>
</evidence>
<dbReference type="InterPro" id="IPR006166">
    <property type="entry name" value="ERCC4_domain"/>
</dbReference>
<dbReference type="EMBL" id="JAIWYP010000016">
    <property type="protein sequence ID" value="KAH3694664.1"/>
    <property type="molecule type" value="Genomic_DNA"/>
</dbReference>
<evidence type="ECO:0000256" key="1">
    <source>
        <dbReference type="ARBA" id="ARBA00004123"/>
    </source>
</evidence>
<keyword evidence="3" id="KW-0540">Nuclease</keyword>
<feature type="domain" description="ERCC4" evidence="12">
    <location>
        <begin position="4"/>
        <end position="107"/>
    </location>
</feature>
<keyword evidence="7" id="KW-0238">DNA-binding</keyword>
<dbReference type="Gene3D" id="1.10.150.20">
    <property type="entry name" value="5' to 3' exonuclease, C-terminal subdomain"/>
    <property type="match status" value="1"/>
</dbReference>
<evidence type="ECO:0000256" key="9">
    <source>
        <dbReference type="ARBA" id="ARBA00023242"/>
    </source>
</evidence>
<evidence type="ECO:0000256" key="3">
    <source>
        <dbReference type="ARBA" id="ARBA00022722"/>
    </source>
</evidence>